<comment type="caution">
    <text evidence="7">The sequence shown here is derived from an EMBL/GenBank/DDBJ whole genome shotgun (WGS) entry which is preliminary data.</text>
</comment>
<protein>
    <submittedName>
        <fullName evidence="7">FUSC family protein</fullName>
    </submittedName>
</protein>
<evidence type="ECO:0000256" key="3">
    <source>
        <dbReference type="ARBA" id="ARBA00022989"/>
    </source>
</evidence>
<evidence type="ECO:0000256" key="1">
    <source>
        <dbReference type="ARBA" id="ARBA00004141"/>
    </source>
</evidence>
<dbReference type="RefSeq" id="WP_345476453.1">
    <property type="nucleotide sequence ID" value="NZ_BAABLW010000002.1"/>
</dbReference>
<dbReference type="EMBL" id="BAABLW010000002">
    <property type="protein sequence ID" value="GAA4912848.1"/>
    <property type="molecule type" value="Genomic_DNA"/>
</dbReference>
<feature type="transmembrane region" description="Helical" evidence="5">
    <location>
        <begin position="35"/>
        <end position="54"/>
    </location>
</feature>
<accession>A0ABP9FS20</accession>
<feature type="domain" description="Integral membrane bound transporter" evidence="6">
    <location>
        <begin position="50"/>
        <end position="172"/>
    </location>
</feature>
<sequence>MSPSAANYFTHLLRSSGRVIRNHTRVGFTRAKRSIIPALQMTVAGVGAFVLAQNLLGHDQPIFAAVAALLATGFTKEPRLRKVIEVAAGCTLGVFLGDMLVHAMGAGWLTAAIVVFLSVMLARFLDPGPTFAMQMGLQALLVVMLPAPVDAALGPFARGADAVVGGGTALLIALLTPKDPRSEPIRELKAVADQLTRSLRETAAGIRDSDSREAWHGLIRARGIQPQLDELTNAINSARELISFSPAHRRHRHYMRRIQRTADKLDLAVRTMRVICRRAVSTIDHAALDDEGTSNLAAILEDLAEGTTLITRAVAESGPGFDRGMNAAQKSLVAVAVQLHPKRLGVHNLEGETIVLLVRTMVVDLLEATGMDHDVVLDHLPTL</sequence>
<evidence type="ECO:0000256" key="4">
    <source>
        <dbReference type="ARBA" id="ARBA00023136"/>
    </source>
</evidence>
<evidence type="ECO:0000313" key="7">
    <source>
        <dbReference type="EMBL" id="GAA4912848.1"/>
    </source>
</evidence>
<evidence type="ECO:0000313" key="8">
    <source>
        <dbReference type="Proteomes" id="UP001500368"/>
    </source>
</evidence>
<keyword evidence="8" id="KW-1185">Reference proteome</keyword>
<reference evidence="8" key="1">
    <citation type="journal article" date="2019" name="Int. J. Syst. Evol. Microbiol.">
        <title>The Global Catalogue of Microorganisms (GCM) 10K type strain sequencing project: providing services to taxonomists for standard genome sequencing and annotation.</title>
        <authorList>
            <consortium name="The Broad Institute Genomics Platform"/>
            <consortium name="The Broad Institute Genome Sequencing Center for Infectious Disease"/>
            <person name="Wu L."/>
            <person name="Ma J."/>
        </authorList>
    </citation>
    <scope>NUCLEOTIDE SEQUENCE [LARGE SCALE GENOMIC DNA]</scope>
    <source>
        <strain evidence="8">JCM 19129</strain>
    </source>
</reference>
<evidence type="ECO:0000256" key="2">
    <source>
        <dbReference type="ARBA" id="ARBA00022692"/>
    </source>
</evidence>
<comment type="subcellular location">
    <subcellularLocation>
        <location evidence="1">Membrane</location>
        <topology evidence="1">Multi-pass membrane protein</topology>
    </subcellularLocation>
</comment>
<evidence type="ECO:0000259" key="6">
    <source>
        <dbReference type="Pfam" id="PF13515"/>
    </source>
</evidence>
<feature type="transmembrane region" description="Helical" evidence="5">
    <location>
        <begin position="107"/>
        <end position="124"/>
    </location>
</feature>
<dbReference type="InterPro" id="IPR049453">
    <property type="entry name" value="Memb_transporter_dom"/>
</dbReference>
<keyword evidence="4 5" id="KW-0472">Membrane</keyword>
<keyword evidence="2 5" id="KW-0812">Transmembrane</keyword>
<proteinExistence type="predicted"/>
<name>A0ABP9FS20_9MICC</name>
<dbReference type="Pfam" id="PF13515">
    <property type="entry name" value="FUSC_2"/>
    <property type="match status" value="1"/>
</dbReference>
<keyword evidence="3 5" id="KW-1133">Transmembrane helix</keyword>
<dbReference type="Proteomes" id="UP001500368">
    <property type="component" value="Unassembled WGS sequence"/>
</dbReference>
<gene>
    <name evidence="7" type="ORF">GCM10025790_04360</name>
</gene>
<evidence type="ECO:0000256" key="5">
    <source>
        <dbReference type="SAM" id="Phobius"/>
    </source>
</evidence>
<organism evidence="7 8">
    <name type="scientific">Nesterenkonia rhizosphaerae</name>
    <dbReference type="NCBI Taxonomy" id="1348272"/>
    <lineage>
        <taxon>Bacteria</taxon>
        <taxon>Bacillati</taxon>
        <taxon>Actinomycetota</taxon>
        <taxon>Actinomycetes</taxon>
        <taxon>Micrococcales</taxon>
        <taxon>Micrococcaceae</taxon>
        <taxon>Nesterenkonia</taxon>
    </lineage>
</organism>